<dbReference type="GO" id="GO:0005524">
    <property type="term" value="F:ATP binding"/>
    <property type="evidence" value="ECO:0007669"/>
    <property type="project" value="UniProtKB-KW"/>
</dbReference>
<dbReference type="GO" id="GO:0005634">
    <property type="term" value="C:nucleus"/>
    <property type="evidence" value="ECO:0007669"/>
    <property type="project" value="TreeGrafter"/>
</dbReference>
<keyword evidence="8" id="KW-1185">Reference proteome</keyword>
<feature type="domain" description="Helicase ATP-binding" evidence="5">
    <location>
        <begin position="309"/>
        <end position="499"/>
    </location>
</feature>
<evidence type="ECO:0000313" key="8">
    <source>
        <dbReference type="Proteomes" id="UP001166286"/>
    </source>
</evidence>
<dbReference type="CDD" id="cd18008">
    <property type="entry name" value="DEXDc_SHPRH-like"/>
    <property type="match status" value="1"/>
</dbReference>
<dbReference type="CDD" id="cd18793">
    <property type="entry name" value="SF2_C_SNF"/>
    <property type="match status" value="1"/>
</dbReference>
<dbReference type="SMART" id="SM00490">
    <property type="entry name" value="HELICc"/>
    <property type="match status" value="1"/>
</dbReference>
<dbReference type="PANTHER" id="PTHR45626:SF52">
    <property type="entry name" value="SINGLE-STRANDED DNA-DEPENDENT ATPASE (EUROFUNG)"/>
    <property type="match status" value="1"/>
</dbReference>
<dbReference type="Proteomes" id="UP001166286">
    <property type="component" value="Unassembled WGS sequence"/>
</dbReference>
<evidence type="ECO:0000256" key="2">
    <source>
        <dbReference type="ARBA" id="ARBA00022801"/>
    </source>
</evidence>
<protein>
    <submittedName>
        <fullName evidence="7">Uncharacterized protein</fullName>
    </submittedName>
</protein>
<dbReference type="GO" id="GO:0006281">
    <property type="term" value="P:DNA repair"/>
    <property type="evidence" value="ECO:0007669"/>
    <property type="project" value="TreeGrafter"/>
</dbReference>
<feature type="region of interest" description="Disordered" evidence="4">
    <location>
        <begin position="1"/>
        <end position="23"/>
    </location>
</feature>
<feature type="domain" description="Helicase C-terminal" evidence="6">
    <location>
        <begin position="725"/>
        <end position="882"/>
    </location>
</feature>
<evidence type="ECO:0000313" key="7">
    <source>
        <dbReference type="EMBL" id="KAK0511098.1"/>
    </source>
</evidence>
<accession>A0AA39QXN7</accession>
<dbReference type="InterPro" id="IPR014001">
    <property type="entry name" value="Helicase_ATP-bd"/>
</dbReference>
<gene>
    <name evidence="7" type="ORF">JMJ35_006650</name>
</gene>
<dbReference type="PANTHER" id="PTHR45626">
    <property type="entry name" value="TRANSCRIPTION TERMINATION FACTOR 2-RELATED"/>
    <property type="match status" value="1"/>
</dbReference>
<evidence type="ECO:0000256" key="3">
    <source>
        <dbReference type="ARBA" id="ARBA00022840"/>
    </source>
</evidence>
<keyword evidence="3" id="KW-0067">ATP-binding</keyword>
<dbReference type="InterPro" id="IPR049730">
    <property type="entry name" value="SNF2/RAD54-like_C"/>
</dbReference>
<dbReference type="SUPFAM" id="SSF52540">
    <property type="entry name" value="P-loop containing nucleoside triphosphate hydrolases"/>
    <property type="match status" value="2"/>
</dbReference>
<dbReference type="Gene3D" id="3.40.50.300">
    <property type="entry name" value="P-loop containing nucleotide triphosphate hydrolases"/>
    <property type="match status" value="1"/>
</dbReference>
<dbReference type="InterPro" id="IPR050628">
    <property type="entry name" value="SNF2_RAD54_helicase_TF"/>
</dbReference>
<dbReference type="Gene3D" id="3.40.50.10810">
    <property type="entry name" value="Tandem AAA-ATPase domain"/>
    <property type="match status" value="1"/>
</dbReference>
<dbReference type="InterPro" id="IPR027417">
    <property type="entry name" value="P-loop_NTPase"/>
</dbReference>
<dbReference type="PROSITE" id="PS51194">
    <property type="entry name" value="HELICASE_CTER"/>
    <property type="match status" value="1"/>
</dbReference>
<dbReference type="Pfam" id="PF00271">
    <property type="entry name" value="Helicase_C"/>
    <property type="match status" value="1"/>
</dbReference>
<name>A0AA39QXN7_9LECA</name>
<evidence type="ECO:0000259" key="5">
    <source>
        <dbReference type="PROSITE" id="PS51192"/>
    </source>
</evidence>
<keyword evidence="1" id="KW-0547">Nucleotide-binding</keyword>
<organism evidence="7 8">
    <name type="scientific">Cladonia borealis</name>
    <dbReference type="NCBI Taxonomy" id="184061"/>
    <lineage>
        <taxon>Eukaryota</taxon>
        <taxon>Fungi</taxon>
        <taxon>Dikarya</taxon>
        <taxon>Ascomycota</taxon>
        <taxon>Pezizomycotina</taxon>
        <taxon>Lecanoromycetes</taxon>
        <taxon>OSLEUM clade</taxon>
        <taxon>Lecanoromycetidae</taxon>
        <taxon>Lecanorales</taxon>
        <taxon>Lecanorineae</taxon>
        <taxon>Cladoniaceae</taxon>
        <taxon>Cladonia</taxon>
    </lineage>
</organism>
<comment type="caution">
    <text evidence="7">The sequence shown here is derived from an EMBL/GenBank/DDBJ whole genome shotgun (WGS) entry which is preliminary data.</text>
</comment>
<dbReference type="InterPro" id="IPR038718">
    <property type="entry name" value="SNF2-like_sf"/>
</dbReference>
<dbReference type="SMART" id="SM00487">
    <property type="entry name" value="DEXDc"/>
    <property type="match status" value="1"/>
</dbReference>
<dbReference type="GO" id="GO:0016787">
    <property type="term" value="F:hydrolase activity"/>
    <property type="evidence" value="ECO:0007669"/>
    <property type="project" value="UniProtKB-KW"/>
</dbReference>
<dbReference type="AlphaFoldDB" id="A0AA39QXN7"/>
<dbReference type="GO" id="GO:0008094">
    <property type="term" value="F:ATP-dependent activity, acting on DNA"/>
    <property type="evidence" value="ECO:0007669"/>
    <property type="project" value="TreeGrafter"/>
</dbReference>
<proteinExistence type="predicted"/>
<evidence type="ECO:0000256" key="4">
    <source>
        <dbReference type="SAM" id="MobiDB-lite"/>
    </source>
</evidence>
<sequence>MNSVARSLKHSPPDLDPGNRTKRLCFDASPSFTASQESEDLECDSRARNAEAHRQRDRSSSGDVICFGMLVDLPLRITSRERMSPTRSLIPLALDDDNSKLHILGESQEFGYLDERTGEIFGRLRAESGISLQILCTMATSQPSRPYKQLHGREWQREATLCVNLYGPEILFEDIGAFASECMLFLQDPRDCDRQVIYRNPHRLSFGTSPITYTQSEPGHCTPSPEIEDFDGSLDPLDITELTKDLPETEPVKILRTSLYPYQKQALTFMLRREQGWAFNEGFKDVWRLESDQQGQRRYINNVTGEWQEESPPIFRGGLLADAMGLGKTLTVIALIASTLKEYSNTKMRSDRYARYPKRRPIVKTTLIIVPLSLLETWKAQLKFHTDGQSLKWHVFHGSKRVKDATELGSYEIVLTTYHTVSSEWNGTRTLPQRRGRRLHDIHWRRVVLDEAHIIRETSTGLGQSIFALVASRRWAVSGTPLQNRLTDLCGLFRFLRVYPFDDPSIIKRFIGQAWSSRPDAEGIARLRILLSFIMLRRPKNLIDLPARKDEIHYLTFSPEEREHYDNIKAQTIHKLDFALDRSRANNCINALQWLTALRLSCNHGPESYRPTFVENNVWNEEVAAKAFENLVDNEEAICHQCNQDLSPRLTEVIEEEAVPSGHIQICQSFLLLCASCFGQRPRTPEQYLPICSHTPRCFQHESVADTSPNISDQLTGNRTTPSTKVKSLMADLSNLDHGRKCVVFSYWTKTLDMIEEEFRLYSIPYSRYDGGLSATKRAQALQRFSKSPEIVVLLASLSCGGVGLDLTAASKAYIMEPQWNPMVEEQALDRVHRFGQTEDVTTVRYIIKDTWEKNIIALQKKKRALGQYMFSEDNTSEANSGQSRLQYLKSLVEPQSESL</sequence>
<dbReference type="EMBL" id="JAFEKC020000014">
    <property type="protein sequence ID" value="KAK0511098.1"/>
    <property type="molecule type" value="Genomic_DNA"/>
</dbReference>
<dbReference type="InterPro" id="IPR000330">
    <property type="entry name" value="SNF2_N"/>
</dbReference>
<reference evidence="7" key="1">
    <citation type="submission" date="2023-03" db="EMBL/GenBank/DDBJ databases">
        <title>Complete genome of Cladonia borealis.</title>
        <authorList>
            <person name="Park H."/>
        </authorList>
    </citation>
    <scope>NUCLEOTIDE SEQUENCE</scope>
    <source>
        <strain evidence="7">ANT050790</strain>
    </source>
</reference>
<evidence type="ECO:0000259" key="6">
    <source>
        <dbReference type="PROSITE" id="PS51194"/>
    </source>
</evidence>
<dbReference type="PROSITE" id="PS51192">
    <property type="entry name" value="HELICASE_ATP_BIND_1"/>
    <property type="match status" value="1"/>
</dbReference>
<dbReference type="Pfam" id="PF00176">
    <property type="entry name" value="SNF2-rel_dom"/>
    <property type="match status" value="1"/>
</dbReference>
<dbReference type="InterPro" id="IPR001650">
    <property type="entry name" value="Helicase_C-like"/>
</dbReference>
<evidence type="ECO:0000256" key="1">
    <source>
        <dbReference type="ARBA" id="ARBA00022741"/>
    </source>
</evidence>
<keyword evidence="2" id="KW-0378">Hydrolase</keyword>